<dbReference type="NCBIfam" id="TIGR00621">
    <property type="entry name" value="ssb"/>
    <property type="match status" value="1"/>
</dbReference>
<dbReference type="InterPro" id="IPR012340">
    <property type="entry name" value="NA-bd_OB-fold"/>
</dbReference>
<dbReference type="AlphaFoldDB" id="A0A497XTG7"/>
<evidence type="ECO:0000256" key="2">
    <source>
        <dbReference type="HAMAP-Rule" id="MF_00984"/>
    </source>
</evidence>
<protein>
    <recommendedName>
        <fullName evidence="2 3">Single-stranded DNA-binding protein</fullName>
        <shortName evidence="2">SSB</shortName>
    </recommendedName>
</protein>
<accession>A0A497XTG7</accession>
<dbReference type="RefSeq" id="WP_121013069.1">
    <property type="nucleotide sequence ID" value="NZ_RCCJ01000001.1"/>
</dbReference>
<evidence type="ECO:0000313" key="5">
    <source>
        <dbReference type="EMBL" id="RLJ71594.1"/>
    </source>
</evidence>
<dbReference type="PROSITE" id="PS50935">
    <property type="entry name" value="SSB"/>
    <property type="match status" value="1"/>
</dbReference>
<evidence type="ECO:0000256" key="3">
    <source>
        <dbReference type="PIRNR" id="PIRNR002070"/>
    </source>
</evidence>
<keyword evidence="1 2" id="KW-0238">DNA-binding</keyword>
<feature type="region of interest" description="Disordered" evidence="4">
    <location>
        <begin position="129"/>
        <end position="149"/>
    </location>
</feature>
<gene>
    <name evidence="5" type="ORF">BCF55_1900</name>
</gene>
<dbReference type="GO" id="GO:0003697">
    <property type="term" value="F:single-stranded DNA binding"/>
    <property type="evidence" value="ECO:0007669"/>
    <property type="project" value="UniProtKB-UniRule"/>
</dbReference>
<keyword evidence="2" id="KW-0235">DNA replication</keyword>
<organism evidence="5 6">
    <name type="scientific">Hydrogenivirga caldilitoris</name>
    <dbReference type="NCBI Taxonomy" id="246264"/>
    <lineage>
        <taxon>Bacteria</taxon>
        <taxon>Pseudomonadati</taxon>
        <taxon>Aquificota</taxon>
        <taxon>Aquificia</taxon>
        <taxon>Aquificales</taxon>
        <taxon>Aquificaceae</taxon>
        <taxon>Hydrogenivirga</taxon>
    </lineage>
</organism>
<feature type="short sequence motif" description="Important for interaction with partner proteins" evidence="2">
    <location>
        <begin position="144"/>
        <end position="149"/>
    </location>
</feature>
<dbReference type="Gene3D" id="2.40.50.140">
    <property type="entry name" value="Nucleic acid-binding proteins"/>
    <property type="match status" value="1"/>
</dbReference>
<dbReference type="Pfam" id="PF00436">
    <property type="entry name" value="SSB"/>
    <property type="match status" value="1"/>
</dbReference>
<dbReference type="GO" id="GO:0006310">
    <property type="term" value="P:DNA recombination"/>
    <property type="evidence" value="ECO:0007669"/>
    <property type="project" value="UniProtKB-UniRule"/>
</dbReference>
<sequence>MLNKVLLIGRLTSDPVIRYLPSGTPITEFGIVWNRRYRTGDEWKEESHFFDIKAYGKLAEDLAERLSKGYQVVVEGRLTQDRWTGQDGKNYSRIRVVAESVKIIRKPKIEEIEEEEIIDKDSEVEKLEEELKELGEKEQPFDEDDEIPF</sequence>
<comment type="function">
    <text evidence="2">Plays an important role in DNA replication, recombination and repair. Binds to ssDNA and to an array of partner proteins to recruit them to their sites of action during DNA metabolism.</text>
</comment>
<dbReference type="PANTHER" id="PTHR10302">
    <property type="entry name" value="SINGLE-STRANDED DNA-BINDING PROTEIN"/>
    <property type="match status" value="1"/>
</dbReference>
<keyword evidence="2" id="KW-0234">DNA repair</keyword>
<dbReference type="GO" id="GO:0006260">
    <property type="term" value="P:DNA replication"/>
    <property type="evidence" value="ECO:0007669"/>
    <property type="project" value="UniProtKB-UniRule"/>
</dbReference>
<dbReference type="InterPro" id="IPR011344">
    <property type="entry name" value="ssDNA-bd"/>
</dbReference>
<reference evidence="5 6" key="1">
    <citation type="submission" date="2018-10" db="EMBL/GenBank/DDBJ databases">
        <title>Genomic Encyclopedia of Archaeal and Bacterial Type Strains, Phase II (KMG-II): from individual species to whole genera.</title>
        <authorList>
            <person name="Goeker M."/>
        </authorList>
    </citation>
    <scope>NUCLEOTIDE SEQUENCE [LARGE SCALE GENOMIC DNA]</scope>
    <source>
        <strain evidence="5 6">DSM 16510</strain>
    </source>
</reference>
<dbReference type="PANTHER" id="PTHR10302:SF27">
    <property type="entry name" value="SINGLE-STRANDED DNA-BINDING PROTEIN"/>
    <property type="match status" value="1"/>
</dbReference>
<keyword evidence="6" id="KW-1185">Reference proteome</keyword>
<dbReference type="HAMAP" id="MF_00984">
    <property type="entry name" value="SSB"/>
    <property type="match status" value="1"/>
</dbReference>
<comment type="caution">
    <text evidence="5">The sequence shown here is derived from an EMBL/GenBank/DDBJ whole genome shotgun (WGS) entry which is preliminary data.</text>
</comment>
<dbReference type="PIRSF" id="PIRSF002070">
    <property type="entry name" value="SSB"/>
    <property type="match status" value="1"/>
</dbReference>
<name>A0A497XTG7_9AQUI</name>
<dbReference type="GO" id="GO:0006281">
    <property type="term" value="P:DNA repair"/>
    <property type="evidence" value="ECO:0007669"/>
    <property type="project" value="UniProtKB-UniRule"/>
</dbReference>
<comment type="caution">
    <text evidence="2">Lacks conserved residue(s) required for the propagation of feature annotation.</text>
</comment>
<keyword evidence="2" id="KW-0233">DNA recombination</keyword>
<evidence type="ECO:0000313" key="6">
    <source>
        <dbReference type="Proteomes" id="UP000267841"/>
    </source>
</evidence>
<proteinExistence type="inferred from homology"/>
<keyword evidence="2" id="KW-0227">DNA damage</keyword>
<dbReference type="OrthoDB" id="9809878at2"/>
<dbReference type="SUPFAM" id="SSF50249">
    <property type="entry name" value="Nucleic acid-binding proteins"/>
    <property type="match status" value="1"/>
</dbReference>
<dbReference type="InterPro" id="IPR000424">
    <property type="entry name" value="Primosome_PriB/ssb"/>
</dbReference>
<evidence type="ECO:0000256" key="4">
    <source>
        <dbReference type="SAM" id="MobiDB-lite"/>
    </source>
</evidence>
<comment type="subunit">
    <text evidence="2">Homotetramer.</text>
</comment>
<dbReference type="GO" id="GO:0009295">
    <property type="term" value="C:nucleoid"/>
    <property type="evidence" value="ECO:0007669"/>
    <property type="project" value="TreeGrafter"/>
</dbReference>
<evidence type="ECO:0000256" key="1">
    <source>
        <dbReference type="ARBA" id="ARBA00023125"/>
    </source>
</evidence>
<dbReference type="CDD" id="cd04496">
    <property type="entry name" value="SSB_OBF"/>
    <property type="match status" value="1"/>
</dbReference>
<dbReference type="EMBL" id="RCCJ01000001">
    <property type="protein sequence ID" value="RLJ71594.1"/>
    <property type="molecule type" value="Genomic_DNA"/>
</dbReference>
<dbReference type="Proteomes" id="UP000267841">
    <property type="component" value="Unassembled WGS sequence"/>
</dbReference>